<comment type="catalytic activity">
    <reaction evidence="6">
        <text>glycyl-tRNA(Gly) + acetyl-CoA = N-acetylglycyl-tRNA(Gly) + CoA + H(+)</text>
        <dbReference type="Rhea" id="RHEA:81867"/>
        <dbReference type="Rhea" id="RHEA-COMP:9683"/>
        <dbReference type="Rhea" id="RHEA-COMP:19766"/>
        <dbReference type="ChEBI" id="CHEBI:15378"/>
        <dbReference type="ChEBI" id="CHEBI:57287"/>
        <dbReference type="ChEBI" id="CHEBI:57288"/>
        <dbReference type="ChEBI" id="CHEBI:78522"/>
        <dbReference type="ChEBI" id="CHEBI:232036"/>
    </reaction>
</comment>
<evidence type="ECO:0000256" key="2">
    <source>
        <dbReference type="ARBA" id="ARBA00022491"/>
    </source>
</evidence>
<dbReference type="InterPro" id="IPR000182">
    <property type="entry name" value="GNAT_dom"/>
</dbReference>
<organism evidence="8 9">
    <name type="scientific">Reinekea blandensis MED297</name>
    <dbReference type="NCBI Taxonomy" id="314283"/>
    <lineage>
        <taxon>Bacteria</taxon>
        <taxon>Pseudomonadati</taxon>
        <taxon>Pseudomonadota</taxon>
        <taxon>Gammaproteobacteria</taxon>
        <taxon>Oceanospirillales</taxon>
        <taxon>Saccharospirillaceae</taxon>
        <taxon>Reinekea</taxon>
    </lineage>
</organism>
<dbReference type="PANTHER" id="PTHR36449">
    <property type="entry name" value="ACETYLTRANSFERASE-RELATED"/>
    <property type="match status" value="1"/>
</dbReference>
<gene>
    <name evidence="8" type="ORF">MED297_00025</name>
</gene>
<evidence type="ECO:0000313" key="8">
    <source>
        <dbReference type="EMBL" id="EAR07560.1"/>
    </source>
</evidence>
<dbReference type="InterPro" id="IPR016181">
    <property type="entry name" value="Acyl_CoA_acyltransferase"/>
</dbReference>
<evidence type="ECO:0000256" key="5">
    <source>
        <dbReference type="ARBA" id="ARBA00023315"/>
    </source>
</evidence>
<evidence type="ECO:0000256" key="6">
    <source>
        <dbReference type="ARBA" id="ARBA00049880"/>
    </source>
</evidence>
<dbReference type="STRING" id="314283.MED297_00025"/>
<keyword evidence="9" id="KW-1185">Reference proteome</keyword>
<dbReference type="Gene3D" id="3.40.630.30">
    <property type="match status" value="1"/>
</dbReference>
<keyword evidence="2" id="KW-0678">Repressor</keyword>
<dbReference type="EMBL" id="AAOE01000038">
    <property type="protein sequence ID" value="EAR07560.1"/>
    <property type="molecule type" value="Genomic_DNA"/>
</dbReference>
<feature type="domain" description="N-acetyltransferase" evidence="7">
    <location>
        <begin position="14"/>
        <end position="101"/>
    </location>
</feature>
<reference evidence="8 9" key="1">
    <citation type="submission" date="2006-02" db="EMBL/GenBank/DDBJ databases">
        <authorList>
            <person name="Pinhassi J."/>
            <person name="Pedros-Alio C."/>
            <person name="Ferriera S."/>
            <person name="Johnson J."/>
            <person name="Kravitz S."/>
            <person name="Halpern A."/>
            <person name="Remington K."/>
            <person name="Beeson K."/>
            <person name="Tran B."/>
            <person name="Rogers Y.-H."/>
            <person name="Friedman R."/>
            <person name="Venter J.C."/>
        </authorList>
    </citation>
    <scope>NUCLEOTIDE SEQUENCE [LARGE SCALE GENOMIC DNA]</scope>
    <source>
        <strain evidence="8 9">MED297</strain>
    </source>
</reference>
<keyword evidence="5" id="KW-0012">Acyltransferase</keyword>
<evidence type="ECO:0000256" key="1">
    <source>
        <dbReference type="ARBA" id="ARBA00009342"/>
    </source>
</evidence>
<dbReference type="GO" id="GO:0016747">
    <property type="term" value="F:acyltransferase activity, transferring groups other than amino-acyl groups"/>
    <property type="evidence" value="ECO:0007669"/>
    <property type="project" value="InterPro"/>
</dbReference>
<name>A4BJV9_9GAMM</name>
<dbReference type="Proteomes" id="UP000005953">
    <property type="component" value="Unassembled WGS sequence"/>
</dbReference>
<dbReference type="Pfam" id="PF13508">
    <property type="entry name" value="Acetyltransf_7"/>
    <property type="match status" value="1"/>
</dbReference>
<evidence type="ECO:0000256" key="3">
    <source>
        <dbReference type="ARBA" id="ARBA00022649"/>
    </source>
</evidence>
<keyword evidence="3" id="KW-1277">Toxin-antitoxin system</keyword>
<sequence>MLVDDASPQEVLGFVTIVMAKVETSDLPGNLSKKLEHVTAVPLIARLGVDVKHQGKGAGGRLLRHALLEMIKINESIGVPFVVVDAKDGAEDFYLNYGFEPFLDSANRLFITMNDLLSNFTDSE</sequence>
<evidence type="ECO:0000256" key="4">
    <source>
        <dbReference type="ARBA" id="ARBA00022679"/>
    </source>
</evidence>
<comment type="similarity">
    <text evidence="1">Belongs to the acetyltransferase family. GNAT subfamily.</text>
</comment>
<accession>A4BJV9</accession>
<evidence type="ECO:0000259" key="7">
    <source>
        <dbReference type="Pfam" id="PF13508"/>
    </source>
</evidence>
<keyword evidence="4 8" id="KW-0808">Transferase</keyword>
<protein>
    <submittedName>
        <fullName evidence="8">Putative acetyltransferase</fullName>
    </submittedName>
</protein>
<dbReference type="CDD" id="cd04301">
    <property type="entry name" value="NAT_SF"/>
    <property type="match status" value="1"/>
</dbReference>
<evidence type="ECO:0000313" key="9">
    <source>
        <dbReference type="Proteomes" id="UP000005953"/>
    </source>
</evidence>
<comment type="caution">
    <text evidence="8">The sequence shown here is derived from an EMBL/GenBank/DDBJ whole genome shotgun (WGS) entry which is preliminary data.</text>
</comment>
<dbReference type="PANTHER" id="PTHR36449:SF1">
    <property type="entry name" value="ACETYLTRANSFERASE"/>
    <property type="match status" value="1"/>
</dbReference>
<dbReference type="SUPFAM" id="SSF55729">
    <property type="entry name" value="Acyl-CoA N-acyltransferases (Nat)"/>
    <property type="match status" value="1"/>
</dbReference>
<dbReference type="HOGENOM" id="CLU_101288_3_0_6"/>
<proteinExistence type="inferred from homology"/>
<dbReference type="AlphaFoldDB" id="A4BJV9"/>